<dbReference type="HOGENOM" id="CLU_103873_0_0_1"/>
<dbReference type="Gene3D" id="3.40.390.10">
    <property type="entry name" value="Collagenase (Catalytic Domain)"/>
    <property type="match status" value="1"/>
</dbReference>
<evidence type="ECO:0000256" key="2">
    <source>
        <dbReference type="SAM" id="SignalP"/>
    </source>
</evidence>
<feature type="compositionally biased region" description="Basic and acidic residues" evidence="1">
    <location>
        <begin position="36"/>
        <end position="45"/>
    </location>
</feature>
<accession>A0A074REC6</accession>
<feature type="non-terminal residue" evidence="4">
    <location>
        <position position="223"/>
    </location>
</feature>
<feature type="region of interest" description="Disordered" evidence="1">
    <location>
        <begin position="24"/>
        <end position="45"/>
    </location>
</feature>
<evidence type="ECO:0000259" key="3">
    <source>
        <dbReference type="Pfam" id="PF14521"/>
    </source>
</evidence>
<feature type="domain" description="Lysine-specific metallo-endopeptidase" evidence="3">
    <location>
        <begin position="93"/>
        <end position="223"/>
    </location>
</feature>
<name>A0A074REC6_9AGAM</name>
<dbReference type="Pfam" id="PF14521">
    <property type="entry name" value="Aspzincin_M35"/>
    <property type="match status" value="1"/>
</dbReference>
<dbReference type="AlphaFoldDB" id="A0A074REC6"/>
<feature type="chain" id="PRO_5001697744" evidence="2">
    <location>
        <begin position="20"/>
        <end position="223"/>
    </location>
</feature>
<evidence type="ECO:0000313" key="4">
    <source>
        <dbReference type="EMBL" id="KEP45496.1"/>
    </source>
</evidence>
<dbReference type="Proteomes" id="UP000027456">
    <property type="component" value="Unassembled WGS sequence"/>
</dbReference>
<protein>
    <submittedName>
        <fullName evidence="4">Peptidyl-lys metalloendopeptidase</fullName>
    </submittedName>
</protein>
<dbReference type="GO" id="GO:0004222">
    <property type="term" value="F:metalloendopeptidase activity"/>
    <property type="evidence" value="ECO:0007669"/>
    <property type="project" value="InterPro"/>
</dbReference>
<dbReference type="STRING" id="1423351.A0A074REC6"/>
<keyword evidence="5" id="KW-1185">Reference proteome</keyword>
<gene>
    <name evidence="4" type="ORF">V565_267110</name>
</gene>
<dbReference type="InterPro" id="IPR029463">
    <property type="entry name" value="Lys_MEP"/>
</dbReference>
<evidence type="ECO:0000256" key="1">
    <source>
        <dbReference type="SAM" id="MobiDB-lite"/>
    </source>
</evidence>
<dbReference type="InterPro" id="IPR024079">
    <property type="entry name" value="MetalloPept_cat_dom_sf"/>
</dbReference>
<feature type="signal peptide" evidence="2">
    <location>
        <begin position="1"/>
        <end position="19"/>
    </location>
</feature>
<proteinExistence type="predicted"/>
<dbReference type="SUPFAM" id="SSF55486">
    <property type="entry name" value="Metalloproteases ('zincins'), catalytic domain"/>
    <property type="match status" value="1"/>
</dbReference>
<comment type="caution">
    <text evidence="4">The sequence shown here is derived from an EMBL/GenBank/DDBJ whole genome shotgun (WGS) entry which is preliminary data.</text>
</comment>
<dbReference type="OrthoDB" id="412874at2759"/>
<evidence type="ECO:0000313" key="5">
    <source>
        <dbReference type="Proteomes" id="UP000027456"/>
    </source>
</evidence>
<sequence>MIFATTALLLSVLVSQTSAAPQFKAPISAPNSPGKVENEPTSKSHDVSITRKMNDDQFISCEHNQQLEVEKAAVAANVLVANGVLYIENSPPDEQPLYTTWFGKHDEDNYATVVSTVSKMHNMATLLTYNCTSCSMEQDAAKKRKPLYSTKNDDGSTHTIDLCEGFWKAPMVGYKSRAGSIVAELAVMLGKTVYSNVWTELASKTTATRDPKLAVQSSRNYMY</sequence>
<dbReference type="EMBL" id="AZST01001745">
    <property type="protein sequence ID" value="KEP45496.1"/>
    <property type="molecule type" value="Genomic_DNA"/>
</dbReference>
<reference evidence="4 5" key="1">
    <citation type="submission" date="2013-12" db="EMBL/GenBank/DDBJ databases">
        <authorList>
            <person name="Cubeta M."/>
            <person name="Pakala S."/>
            <person name="Fedorova N."/>
            <person name="Thomas E."/>
            <person name="Dean R."/>
            <person name="Jabaji S."/>
            <person name="Neate S."/>
            <person name="Toda T."/>
            <person name="Tavantzis S."/>
            <person name="Vilgalys R."/>
            <person name="Bharathan N."/>
            <person name="Pakala S."/>
            <person name="Losada L.S."/>
            <person name="Zafar N."/>
            <person name="Nierman W."/>
        </authorList>
    </citation>
    <scope>NUCLEOTIDE SEQUENCE [LARGE SCALE GENOMIC DNA]</scope>
    <source>
        <strain evidence="4 5">123E</strain>
    </source>
</reference>
<keyword evidence="2" id="KW-0732">Signal</keyword>
<organism evidence="4 5">
    <name type="scientific">Rhizoctonia solani 123E</name>
    <dbReference type="NCBI Taxonomy" id="1423351"/>
    <lineage>
        <taxon>Eukaryota</taxon>
        <taxon>Fungi</taxon>
        <taxon>Dikarya</taxon>
        <taxon>Basidiomycota</taxon>
        <taxon>Agaricomycotina</taxon>
        <taxon>Agaricomycetes</taxon>
        <taxon>Cantharellales</taxon>
        <taxon>Ceratobasidiaceae</taxon>
        <taxon>Rhizoctonia</taxon>
    </lineage>
</organism>